<feature type="transmembrane region" description="Helical" evidence="1">
    <location>
        <begin position="182"/>
        <end position="204"/>
    </location>
</feature>
<dbReference type="AlphaFoldDB" id="A0A0B7ASA7"/>
<gene>
    <name evidence="2" type="primary">ORF133943</name>
</gene>
<name>A0A0B7ASA7_9EUPU</name>
<sequence length="325" mass="36100">MTSNHSPLQVLCLIISLAAVILTTLVAFSNLGRQYGFQEAIPGLLRSNLEAVSNKQPSPISPPAWINCAWGIILIWQVLWCVHGIVSIFRTSYGVPVYTNPVLLSPIMLLLFMFACGLNVSWFILYDRMYTSTSCLFIFLTTATTWATYASALSSMNYNIYRLKKSRMYLEICLSRVLVQNGLAAYAMWGVFVLAFNVSVAVIYNKETHVTNAVSTVIGASIIGCVQIFYFLLDVSCLDSFARYIMTPYIVPIVVLASCMFRQELWVSTDITFILLASLLSFAFLSFMMKGACMAFKIIRNNSGGGDITTSGPTSPVDESYHLLK</sequence>
<feature type="transmembrane region" description="Helical" evidence="1">
    <location>
        <begin position="210"/>
        <end position="233"/>
    </location>
</feature>
<accession>A0A0B7ASA7</accession>
<keyword evidence="1" id="KW-0472">Membrane</keyword>
<feature type="transmembrane region" description="Helical" evidence="1">
    <location>
        <begin position="136"/>
        <end position="161"/>
    </location>
</feature>
<evidence type="ECO:0000256" key="1">
    <source>
        <dbReference type="SAM" id="Phobius"/>
    </source>
</evidence>
<protein>
    <submittedName>
        <fullName evidence="2">Uncharacterized protein</fullName>
    </submittedName>
</protein>
<feature type="transmembrane region" description="Helical" evidence="1">
    <location>
        <begin position="64"/>
        <end position="89"/>
    </location>
</feature>
<feature type="transmembrane region" description="Helical" evidence="1">
    <location>
        <begin position="245"/>
        <end position="265"/>
    </location>
</feature>
<organism evidence="2">
    <name type="scientific">Arion vulgaris</name>
    <dbReference type="NCBI Taxonomy" id="1028688"/>
    <lineage>
        <taxon>Eukaryota</taxon>
        <taxon>Metazoa</taxon>
        <taxon>Spiralia</taxon>
        <taxon>Lophotrochozoa</taxon>
        <taxon>Mollusca</taxon>
        <taxon>Gastropoda</taxon>
        <taxon>Heterobranchia</taxon>
        <taxon>Euthyneura</taxon>
        <taxon>Panpulmonata</taxon>
        <taxon>Eupulmonata</taxon>
        <taxon>Stylommatophora</taxon>
        <taxon>Helicina</taxon>
        <taxon>Arionoidea</taxon>
        <taxon>Arionidae</taxon>
        <taxon>Arion</taxon>
    </lineage>
</organism>
<feature type="transmembrane region" description="Helical" evidence="1">
    <location>
        <begin position="7"/>
        <end position="28"/>
    </location>
</feature>
<proteinExistence type="predicted"/>
<dbReference type="PANTHER" id="PTHR33802">
    <property type="entry name" value="SI:CH211-161H7.5-RELATED"/>
    <property type="match status" value="1"/>
</dbReference>
<keyword evidence="1" id="KW-1133">Transmembrane helix</keyword>
<feature type="transmembrane region" description="Helical" evidence="1">
    <location>
        <begin position="271"/>
        <end position="289"/>
    </location>
</feature>
<keyword evidence="1" id="KW-0812">Transmembrane</keyword>
<dbReference type="EMBL" id="HACG01035996">
    <property type="protein sequence ID" value="CEK82861.1"/>
    <property type="molecule type" value="Transcribed_RNA"/>
</dbReference>
<evidence type="ECO:0000313" key="2">
    <source>
        <dbReference type="EMBL" id="CEK82861.1"/>
    </source>
</evidence>
<dbReference type="PANTHER" id="PTHR33802:SF1">
    <property type="entry name" value="XK-RELATED PROTEIN"/>
    <property type="match status" value="1"/>
</dbReference>
<reference evidence="2" key="1">
    <citation type="submission" date="2014-12" db="EMBL/GenBank/DDBJ databases">
        <title>Insight into the proteome of Arion vulgaris.</title>
        <authorList>
            <person name="Aradska J."/>
            <person name="Bulat T."/>
            <person name="Smidak R."/>
            <person name="Sarate P."/>
            <person name="Gangsoo J."/>
            <person name="Sialana F."/>
            <person name="Bilban M."/>
            <person name="Lubec G."/>
        </authorList>
    </citation>
    <scope>NUCLEOTIDE SEQUENCE</scope>
    <source>
        <tissue evidence="2">Skin</tissue>
    </source>
</reference>
<feature type="transmembrane region" description="Helical" evidence="1">
    <location>
        <begin position="101"/>
        <end position="124"/>
    </location>
</feature>